<evidence type="ECO:0008006" key="3">
    <source>
        <dbReference type="Google" id="ProtNLM"/>
    </source>
</evidence>
<evidence type="ECO:0000313" key="2">
    <source>
        <dbReference type="Proteomes" id="UP000076798"/>
    </source>
</evidence>
<gene>
    <name evidence="1" type="ORF">SISSUDRAFT_733199</name>
</gene>
<keyword evidence="2" id="KW-1185">Reference proteome</keyword>
<reference evidence="1 2" key="1">
    <citation type="journal article" date="2016" name="Mol. Biol. Evol.">
        <title>Comparative Genomics of Early-Diverging Mushroom-Forming Fungi Provides Insights into the Origins of Lignocellulose Decay Capabilities.</title>
        <authorList>
            <person name="Nagy L.G."/>
            <person name="Riley R."/>
            <person name="Tritt A."/>
            <person name="Adam C."/>
            <person name="Daum C."/>
            <person name="Floudas D."/>
            <person name="Sun H."/>
            <person name="Yadav J.S."/>
            <person name="Pangilinan J."/>
            <person name="Larsson K.H."/>
            <person name="Matsuura K."/>
            <person name="Barry K."/>
            <person name="Labutti K."/>
            <person name="Kuo R."/>
            <person name="Ohm R.A."/>
            <person name="Bhattacharya S.S."/>
            <person name="Shirouzu T."/>
            <person name="Yoshinaga Y."/>
            <person name="Martin F.M."/>
            <person name="Grigoriev I.V."/>
            <person name="Hibbett D.S."/>
        </authorList>
    </citation>
    <scope>NUCLEOTIDE SEQUENCE [LARGE SCALE GENOMIC DNA]</scope>
    <source>
        <strain evidence="1 2">HHB10207 ss-3</strain>
    </source>
</reference>
<proteinExistence type="predicted"/>
<dbReference type="Proteomes" id="UP000076798">
    <property type="component" value="Unassembled WGS sequence"/>
</dbReference>
<evidence type="ECO:0000313" key="1">
    <source>
        <dbReference type="EMBL" id="KZT38477.1"/>
    </source>
</evidence>
<dbReference type="EMBL" id="KV428062">
    <property type="protein sequence ID" value="KZT38477.1"/>
    <property type="molecule type" value="Genomic_DNA"/>
</dbReference>
<sequence length="275" mass="31663">MDTVPAMTCPRVWEIPELISAIMSFLEVEVEDWGPIQDLKTLAVCARVSKRISEHALDALYGEGSSFTTILGLLCPMELDEDQYEYKQFTQPISAAHWTRFRHYSTRIRSLVLYPFNFKPYRISHESTMDLAFTSPRGEAFLPSLRELSWDFNLKSEFSPDWREGELRWILFLLHDGLRDLHLTLPSHEAEILMSYLPMRSPNLERLVLWVIDVKPWTSEPEEGPKDAAVRAIRGLPLLRTLEISEELVNPTLVNDIALRPEIRSNIPASQSLSP</sequence>
<name>A0A166DFF8_9AGAM</name>
<protein>
    <recommendedName>
        <fullName evidence="3">F-box domain-containing protein</fullName>
    </recommendedName>
</protein>
<dbReference type="OrthoDB" id="2447803at2759"/>
<organism evidence="1 2">
    <name type="scientific">Sistotremastrum suecicum HHB10207 ss-3</name>
    <dbReference type="NCBI Taxonomy" id="1314776"/>
    <lineage>
        <taxon>Eukaryota</taxon>
        <taxon>Fungi</taxon>
        <taxon>Dikarya</taxon>
        <taxon>Basidiomycota</taxon>
        <taxon>Agaricomycotina</taxon>
        <taxon>Agaricomycetes</taxon>
        <taxon>Sistotremastrales</taxon>
        <taxon>Sistotremastraceae</taxon>
        <taxon>Sistotremastrum</taxon>
    </lineage>
</organism>
<accession>A0A166DFF8</accession>
<dbReference type="AlphaFoldDB" id="A0A166DFF8"/>